<gene>
    <name evidence="3" type="ORF">AVDCRST_MAG54-4899</name>
</gene>
<evidence type="ECO:0000256" key="2">
    <source>
        <dbReference type="SAM" id="MobiDB-lite"/>
    </source>
</evidence>
<protein>
    <recommendedName>
        <fullName evidence="4">DUF3618 domain-containing protein</fullName>
    </recommendedName>
</protein>
<feature type="coiled-coil region" evidence="1">
    <location>
        <begin position="27"/>
        <end position="64"/>
    </location>
</feature>
<feature type="compositionally biased region" description="Low complexity" evidence="2">
    <location>
        <begin position="1"/>
        <end position="13"/>
    </location>
</feature>
<proteinExistence type="predicted"/>
<evidence type="ECO:0008006" key="4">
    <source>
        <dbReference type="Google" id="ProtNLM"/>
    </source>
</evidence>
<evidence type="ECO:0000313" key="3">
    <source>
        <dbReference type="EMBL" id="CAA9296533.1"/>
    </source>
</evidence>
<accession>A0A6J4K6F5</accession>
<sequence>MTTPGPETPTGARTPPPGPDATPEELVADIEATRAELGDTVEALSQKLDVKAQARDSLEDAKQRGIDVFQQTRDAATDEHGNLTPEARSIAIKVAAGVGVVVVLRVIWKKVRG</sequence>
<dbReference type="InterPro" id="IPR022062">
    <property type="entry name" value="DUF3618"/>
</dbReference>
<name>A0A6J4K6F5_9PSEU</name>
<reference evidence="3" key="1">
    <citation type="submission" date="2020-02" db="EMBL/GenBank/DDBJ databases">
        <authorList>
            <person name="Meier V. D."/>
        </authorList>
    </citation>
    <scope>NUCLEOTIDE SEQUENCE</scope>
    <source>
        <strain evidence="3">AVDCRST_MAG54</strain>
    </source>
</reference>
<dbReference type="AlphaFoldDB" id="A0A6J4K6F5"/>
<dbReference type="Pfam" id="PF12277">
    <property type="entry name" value="DUF3618"/>
    <property type="match status" value="1"/>
</dbReference>
<dbReference type="EMBL" id="CADCTH010000617">
    <property type="protein sequence ID" value="CAA9296533.1"/>
    <property type="molecule type" value="Genomic_DNA"/>
</dbReference>
<evidence type="ECO:0000256" key="1">
    <source>
        <dbReference type="SAM" id="Coils"/>
    </source>
</evidence>
<feature type="region of interest" description="Disordered" evidence="2">
    <location>
        <begin position="1"/>
        <end position="23"/>
    </location>
</feature>
<keyword evidence="1" id="KW-0175">Coiled coil</keyword>
<organism evidence="3">
    <name type="scientific">uncultured Actinomycetospora sp</name>
    <dbReference type="NCBI Taxonomy" id="1135996"/>
    <lineage>
        <taxon>Bacteria</taxon>
        <taxon>Bacillati</taxon>
        <taxon>Actinomycetota</taxon>
        <taxon>Actinomycetes</taxon>
        <taxon>Pseudonocardiales</taxon>
        <taxon>Pseudonocardiaceae</taxon>
        <taxon>Actinomycetospora</taxon>
        <taxon>environmental samples</taxon>
    </lineage>
</organism>